<dbReference type="EMBL" id="SOFF01000031">
    <property type="protein sequence ID" value="TFB88512.1"/>
    <property type="molecule type" value="Genomic_DNA"/>
</dbReference>
<evidence type="ECO:0000313" key="2">
    <source>
        <dbReference type="Proteomes" id="UP000297654"/>
    </source>
</evidence>
<reference evidence="1 2" key="1">
    <citation type="submission" date="2019-03" db="EMBL/GenBank/DDBJ databases">
        <title>Genomics of glacier-inhabiting Cryobacterium strains.</title>
        <authorList>
            <person name="Liu Q."/>
            <person name="Xin Y.-H."/>
        </authorList>
    </citation>
    <scope>NUCLEOTIDE SEQUENCE [LARGE SCALE GENOMIC DNA]</scope>
    <source>
        <strain evidence="1 2">Hh15</strain>
    </source>
</reference>
<organism evidence="1 2">
    <name type="scientific">Cryobacterium luteum</name>
    <dbReference type="NCBI Taxonomy" id="1424661"/>
    <lineage>
        <taxon>Bacteria</taxon>
        <taxon>Bacillati</taxon>
        <taxon>Actinomycetota</taxon>
        <taxon>Actinomycetes</taxon>
        <taxon>Micrococcales</taxon>
        <taxon>Microbacteriaceae</taxon>
        <taxon>Cryobacterium</taxon>
    </lineage>
</organism>
<keyword evidence="2" id="KW-1185">Reference proteome</keyword>
<dbReference type="AlphaFoldDB" id="A0A1H8AGK4"/>
<dbReference type="NCBIfam" id="TIGR04088">
    <property type="entry name" value="cognate_SipW"/>
    <property type="match status" value="1"/>
</dbReference>
<dbReference type="STRING" id="1424661.SAMN05216281_101174"/>
<gene>
    <name evidence="1" type="ORF">E3O10_11970</name>
</gene>
<accession>A0A1H8AGK4</accession>
<dbReference type="NCBIfam" id="TIGR04089">
    <property type="entry name" value="exp_by_SipW_III"/>
    <property type="match status" value="1"/>
</dbReference>
<proteinExistence type="predicted"/>
<dbReference type="OrthoDB" id="4466954at2"/>
<protein>
    <submittedName>
        <fullName evidence="1">Alternate-type signal peptide domain-containing protein</fullName>
    </submittedName>
</protein>
<dbReference type="InterPro" id="IPR024006">
    <property type="entry name" value="Alt_signal_exp_actinobact"/>
</dbReference>
<name>A0A1H8AGK4_9MICO</name>
<sequence length="190" mass="18602">MNKLLVSAIAGAAGLTLLLGGAGTFALWNSSTSIAGGTITAGALTVVDNAAAGVWKSGATEIVLSTYKIVPGDVLTYTKKVDITATGDNMVATLAVAPASITATSATTTPDGKLAGYITKSAQVSISGAGITGSGPTYTITPTGTGVISRAAVVTVTLTFPKSSTAGFENDAMLGSVNLGALAVTLTQTT</sequence>
<evidence type="ECO:0000313" key="1">
    <source>
        <dbReference type="EMBL" id="TFB88512.1"/>
    </source>
</evidence>
<dbReference type="RefSeq" id="WP_092106305.1">
    <property type="nucleotide sequence ID" value="NZ_FOCN01000001.1"/>
</dbReference>
<dbReference type="InterPro" id="IPR023833">
    <property type="entry name" value="Signal_pept_SipW-depend-type"/>
</dbReference>
<dbReference type="Proteomes" id="UP000297654">
    <property type="component" value="Unassembled WGS sequence"/>
</dbReference>
<comment type="caution">
    <text evidence="1">The sequence shown here is derived from an EMBL/GenBank/DDBJ whole genome shotgun (WGS) entry which is preliminary data.</text>
</comment>